<dbReference type="PANTHER" id="PTHR44757:SF2">
    <property type="entry name" value="BIOFILM ARCHITECTURE MAINTENANCE PROTEIN MBAA"/>
    <property type="match status" value="1"/>
</dbReference>
<dbReference type="Pfam" id="PF13188">
    <property type="entry name" value="PAS_8"/>
    <property type="match status" value="1"/>
</dbReference>
<dbReference type="CDD" id="cd01949">
    <property type="entry name" value="GGDEF"/>
    <property type="match status" value="1"/>
</dbReference>
<dbReference type="InterPro" id="IPR029787">
    <property type="entry name" value="Nucleotide_cyclase"/>
</dbReference>
<reference evidence="6" key="1">
    <citation type="submission" date="2016-10" db="EMBL/GenBank/DDBJ databases">
        <authorList>
            <person name="Varghese N."/>
            <person name="Submissions S."/>
        </authorList>
    </citation>
    <scope>NUCLEOTIDE SEQUENCE [LARGE SCALE GENOMIC DNA]</scope>
    <source>
        <strain evidence="6">CGMCC 1.9150</strain>
    </source>
</reference>
<proteinExistence type="predicted"/>
<dbReference type="InterPro" id="IPR043128">
    <property type="entry name" value="Rev_trsase/Diguanyl_cyclase"/>
</dbReference>
<feature type="domain" description="PAC" evidence="3">
    <location>
        <begin position="230"/>
        <end position="282"/>
    </location>
</feature>
<feature type="domain" description="PAS" evidence="2">
    <location>
        <begin position="142"/>
        <end position="179"/>
    </location>
</feature>
<accession>A0A1H7TFE6</accession>
<dbReference type="InterPro" id="IPR035965">
    <property type="entry name" value="PAS-like_dom_sf"/>
</dbReference>
<dbReference type="InterPro" id="IPR000160">
    <property type="entry name" value="GGDEF_dom"/>
</dbReference>
<organism evidence="5 6">
    <name type="scientific">Halomonas daqiaonensis</name>
    <dbReference type="NCBI Taxonomy" id="650850"/>
    <lineage>
        <taxon>Bacteria</taxon>
        <taxon>Pseudomonadati</taxon>
        <taxon>Pseudomonadota</taxon>
        <taxon>Gammaproteobacteria</taxon>
        <taxon>Oceanospirillales</taxon>
        <taxon>Halomonadaceae</taxon>
        <taxon>Halomonas</taxon>
    </lineage>
</organism>
<dbReference type="EMBL" id="FOBC01000017">
    <property type="protein sequence ID" value="SEL83600.1"/>
    <property type="molecule type" value="Genomic_DNA"/>
</dbReference>
<dbReference type="OrthoDB" id="5645859at2"/>
<dbReference type="NCBIfam" id="TIGR00229">
    <property type="entry name" value="sensory_box"/>
    <property type="match status" value="1"/>
</dbReference>
<dbReference type="Proteomes" id="UP000198807">
    <property type="component" value="Unassembled WGS sequence"/>
</dbReference>
<dbReference type="PANTHER" id="PTHR44757">
    <property type="entry name" value="DIGUANYLATE CYCLASE DGCP"/>
    <property type="match status" value="1"/>
</dbReference>
<evidence type="ECO:0000313" key="6">
    <source>
        <dbReference type="Proteomes" id="UP000198807"/>
    </source>
</evidence>
<evidence type="ECO:0000259" key="3">
    <source>
        <dbReference type="PROSITE" id="PS50113"/>
    </source>
</evidence>
<dbReference type="Gene3D" id="3.30.450.20">
    <property type="entry name" value="PAS domain"/>
    <property type="match status" value="3"/>
</dbReference>
<dbReference type="STRING" id="650850.SAMN04488129_11738"/>
<comment type="cofactor">
    <cofactor evidence="1">
        <name>Mg(2+)</name>
        <dbReference type="ChEBI" id="CHEBI:18420"/>
    </cofactor>
</comment>
<dbReference type="InterPro" id="IPR000700">
    <property type="entry name" value="PAS-assoc_C"/>
</dbReference>
<dbReference type="InterPro" id="IPR000014">
    <property type="entry name" value="PAS"/>
</dbReference>
<evidence type="ECO:0000259" key="4">
    <source>
        <dbReference type="PROSITE" id="PS50887"/>
    </source>
</evidence>
<feature type="domain" description="PAS" evidence="2">
    <location>
        <begin position="283"/>
        <end position="353"/>
    </location>
</feature>
<feature type="domain" description="GGDEF" evidence="4">
    <location>
        <begin position="436"/>
        <end position="565"/>
    </location>
</feature>
<dbReference type="SMART" id="SM00267">
    <property type="entry name" value="GGDEF"/>
    <property type="match status" value="1"/>
</dbReference>
<name>A0A1H7TFE6_9GAMM</name>
<dbReference type="CDD" id="cd00130">
    <property type="entry name" value="PAS"/>
    <property type="match status" value="1"/>
</dbReference>
<keyword evidence="6" id="KW-1185">Reference proteome</keyword>
<gene>
    <name evidence="5" type="ORF">SAMN04488129_11738</name>
</gene>
<dbReference type="FunFam" id="3.30.70.270:FF:000001">
    <property type="entry name" value="Diguanylate cyclase domain protein"/>
    <property type="match status" value="1"/>
</dbReference>
<evidence type="ECO:0000256" key="1">
    <source>
        <dbReference type="ARBA" id="ARBA00001946"/>
    </source>
</evidence>
<dbReference type="PROSITE" id="PS50887">
    <property type="entry name" value="GGDEF"/>
    <property type="match status" value="1"/>
</dbReference>
<dbReference type="NCBIfam" id="TIGR00254">
    <property type="entry name" value="GGDEF"/>
    <property type="match status" value="1"/>
</dbReference>
<dbReference type="Gene3D" id="3.30.70.270">
    <property type="match status" value="1"/>
</dbReference>
<dbReference type="AlphaFoldDB" id="A0A1H7TFE6"/>
<evidence type="ECO:0000313" key="5">
    <source>
        <dbReference type="EMBL" id="SEL83600.1"/>
    </source>
</evidence>
<dbReference type="Pfam" id="PF13426">
    <property type="entry name" value="PAS_9"/>
    <property type="match status" value="2"/>
</dbReference>
<sequence length="579" mass="64479">MAHGNGLETTQEDVARKRQKYQLAFEQSRDAIIFFAGERFQDCNPATLAMFRVPDLATFVSIHPGDLSPLYQPDGRISREAAADRIDEALSEGQAFFEWRHRTWDGVDFPTEVLLSRIDTDDGALVQALVRDISEQRRLEDSLRRFAAVLDSTPDIVAMHDGDGAMFYLNATGARLVGLPERSSGDLWGRSELPPETKSLEGTLRWIHPSWAAEKIANEGLPIATKEGSWRGETAVLDREGKEVPVSQVIIVHRDDAGDIHQISTFLQDISERRGLEDQLRREKAISESILAGLPGIFYILDGQGQLVRWNDRVEAVTGRSSEELDGLDALVLIPQEEKKRVAKAIAKVFSEGSTVIESKLCTVEGDTPYLFNGLRIELNGQPYLLGVGLDIARQKQLEVSLEREATTDPLTGLYNRQRFDAEMERALARHARYGTETALVMIDLDHFKKVNDTYGHDVGDRVLVELTKRLAGEMRQPDFLARWGGEEFVALLPETDPSEAARMAERLCRCIEVEPFPEVGGLTISLGITSFRNGDTLNMLLKRVDNALYEAKRTGRNRVVVNGEDSAASAGQVSSFSL</sequence>
<dbReference type="InterPro" id="IPR052155">
    <property type="entry name" value="Biofilm_reg_signaling"/>
</dbReference>
<dbReference type="PROSITE" id="PS50112">
    <property type="entry name" value="PAS"/>
    <property type="match status" value="2"/>
</dbReference>
<dbReference type="SUPFAM" id="SSF55073">
    <property type="entry name" value="Nucleotide cyclase"/>
    <property type="match status" value="1"/>
</dbReference>
<dbReference type="RefSeq" id="WP_089714519.1">
    <property type="nucleotide sequence ID" value="NZ_FOBC01000017.1"/>
</dbReference>
<dbReference type="Pfam" id="PF00990">
    <property type="entry name" value="GGDEF"/>
    <property type="match status" value="1"/>
</dbReference>
<evidence type="ECO:0000259" key="2">
    <source>
        <dbReference type="PROSITE" id="PS50112"/>
    </source>
</evidence>
<dbReference type="SMART" id="SM00091">
    <property type="entry name" value="PAS"/>
    <property type="match status" value="3"/>
</dbReference>
<protein>
    <submittedName>
        <fullName evidence="5">PAS domain S-box-containing protein/diguanylate cyclase (GGDEF) domain-containing protein</fullName>
    </submittedName>
</protein>
<dbReference type="SUPFAM" id="SSF55785">
    <property type="entry name" value="PYP-like sensor domain (PAS domain)"/>
    <property type="match status" value="3"/>
</dbReference>
<dbReference type="GO" id="GO:0003824">
    <property type="term" value="F:catalytic activity"/>
    <property type="evidence" value="ECO:0007669"/>
    <property type="project" value="UniProtKB-ARBA"/>
</dbReference>
<dbReference type="PROSITE" id="PS50113">
    <property type="entry name" value="PAC"/>
    <property type="match status" value="1"/>
</dbReference>